<dbReference type="EMBL" id="CAJNDS010002324">
    <property type="protein sequence ID" value="CAE7431917.1"/>
    <property type="molecule type" value="Genomic_DNA"/>
</dbReference>
<organism evidence="1 2">
    <name type="scientific">Symbiodinium natans</name>
    <dbReference type="NCBI Taxonomy" id="878477"/>
    <lineage>
        <taxon>Eukaryota</taxon>
        <taxon>Sar</taxon>
        <taxon>Alveolata</taxon>
        <taxon>Dinophyceae</taxon>
        <taxon>Suessiales</taxon>
        <taxon>Symbiodiniaceae</taxon>
        <taxon>Symbiodinium</taxon>
    </lineage>
</organism>
<name>A0A812RDJ8_9DINO</name>
<reference evidence="1" key="1">
    <citation type="submission" date="2021-02" db="EMBL/GenBank/DDBJ databases">
        <authorList>
            <person name="Dougan E. K."/>
            <person name="Rhodes N."/>
            <person name="Thang M."/>
            <person name="Chan C."/>
        </authorList>
    </citation>
    <scope>NUCLEOTIDE SEQUENCE</scope>
</reference>
<accession>A0A812RDJ8</accession>
<sequence>MCKGSAEFVNGARRETCVARRGVTECADMRSLMFCYESAMRGSSCYLPSTSLVVCTRLASIGVACSIIVLEQQLLSNMCIMYIKFRKRVGLRGRDWQCPAEGRRKACHLCTEVRVWVRPKTGLKHQTNSTRDEPSTLQILRHGHRSLPAA</sequence>
<dbReference type="AlphaFoldDB" id="A0A812RDJ8"/>
<evidence type="ECO:0000313" key="2">
    <source>
        <dbReference type="Proteomes" id="UP000604046"/>
    </source>
</evidence>
<gene>
    <name evidence="1" type="ORF">SNAT2548_LOCUS23478</name>
</gene>
<dbReference type="Proteomes" id="UP000604046">
    <property type="component" value="Unassembled WGS sequence"/>
</dbReference>
<keyword evidence="2" id="KW-1185">Reference proteome</keyword>
<comment type="caution">
    <text evidence="1">The sequence shown here is derived from an EMBL/GenBank/DDBJ whole genome shotgun (WGS) entry which is preliminary data.</text>
</comment>
<protein>
    <submittedName>
        <fullName evidence="1">Uncharacterized protein</fullName>
    </submittedName>
</protein>
<evidence type="ECO:0000313" key="1">
    <source>
        <dbReference type="EMBL" id="CAE7431917.1"/>
    </source>
</evidence>
<proteinExistence type="predicted"/>